<proteinExistence type="predicted"/>
<accession>A0A2K2TGJ1</accession>
<sequence>MEDLMEWLINYAFDHHIGVQLTSFLQPMTPSTSFSDYRLVVINTRWHKPNEIPFSLAHEIGHVMNGDCGVNAYTAVADTKEEYAANITGIGLLLKYCQEHDIHFTNPIEFCERFGIPMELEYVAILKLNGIM</sequence>
<reference evidence="2 3" key="1">
    <citation type="submission" date="2018-01" db="EMBL/GenBank/DDBJ databases">
        <title>Draft genome sequence of the feruloyl esterase-producing strain Lactobacillus fermentum CRL 1446, isolated from artisanal goat milk cheese.</title>
        <authorList>
            <person name="Abeijon Mukdsi M.C."/>
            <person name="Saavedra L."/>
            <person name="Gauffin Cano M.P."/>
            <person name="Hebert E.M."/>
            <person name="Medina R.B."/>
        </authorList>
    </citation>
    <scope>NUCLEOTIDE SEQUENCE [LARGE SCALE GENOMIC DNA]</scope>
    <source>
        <strain evidence="2 3">CRL 1446</strain>
    </source>
</reference>
<dbReference type="InterPro" id="IPR010359">
    <property type="entry name" value="IrrE_HExxH"/>
</dbReference>
<dbReference type="Pfam" id="PF06114">
    <property type="entry name" value="Peptidase_M78"/>
    <property type="match status" value="1"/>
</dbReference>
<name>A0A2K2TGJ1_LIMFE</name>
<feature type="domain" description="IrrE N-terminal-like" evidence="1">
    <location>
        <begin position="15"/>
        <end position="119"/>
    </location>
</feature>
<evidence type="ECO:0000313" key="2">
    <source>
        <dbReference type="EMBL" id="PNV57114.1"/>
    </source>
</evidence>
<dbReference type="RefSeq" id="WP_004563384.1">
    <property type="nucleotide sequence ID" value="NZ_CP124737.1"/>
</dbReference>
<protein>
    <submittedName>
        <fullName evidence="2">ImmA/IrrE family metallo-endopeptidase</fullName>
    </submittedName>
</protein>
<dbReference type="AlphaFoldDB" id="A0A2K2TGJ1"/>
<dbReference type="Proteomes" id="UP000236514">
    <property type="component" value="Unassembled WGS sequence"/>
</dbReference>
<evidence type="ECO:0000313" key="3">
    <source>
        <dbReference type="Proteomes" id="UP000236514"/>
    </source>
</evidence>
<dbReference type="GeneID" id="83715009"/>
<organism evidence="2 3">
    <name type="scientific">Limosilactobacillus fermentum</name>
    <name type="common">Lactobacillus fermentum</name>
    <dbReference type="NCBI Taxonomy" id="1613"/>
    <lineage>
        <taxon>Bacteria</taxon>
        <taxon>Bacillati</taxon>
        <taxon>Bacillota</taxon>
        <taxon>Bacilli</taxon>
        <taxon>Lactobacillales</taxon>
        <taxon>Lactobacillaceae</taxon>
        <taxon>Limosilactobacillus</taxon>
    </lineage>
</organism>
<gene>
    <name evidence="2" type="ORF">C1Y38_10310</name>
</gene>
<evidence type="ECO:0000259" key="1">
    <source>
        <dbReference type="Pfam" id="PF06114"/>
    </source>
</evidence>
<comment type="caution">
    <text evidence="2">The sequence shown here is derived from an EMBL/GenBank/DDBJ whole genome shotgun (WGS) entry which is preliminary data.</text>
</comment>
<dbReference type="EMBL" id="POTQ01000031">
    <property type="protein sequence ID" value="PNV57114.1"/>
    <property type="molecule type" value="Genomic_DNA"/>
</dbReference>